<reference evidence="2" key="1">
    <citation type="submission" date="2023-08" db="EMBL/GenBank/DDBJ databases">
        <authorList>
            <person name="Alioto T."/>
            <person name="Alioto T."/>
            <person name="Gomez Garrido J."/>
        </authorList>
    </citation>
    <scope>NUCLEOTIDE SEQUENCE</scope>
</reference>
<dbReference type="AlphaFoldDB" id="A0AAV1H2Y5"/>
<feature type="region of interest" description="Disordered" evidence="1">
    <location>
        <begin position="39"/>
        <end position="88"/>
    </location>
</feature>
<dbReference type="EMBL" id="OY660882">
    <property type="protein sequence ID" value="CAJ1080307.1"/>
    <property type="molecule type" value="Genomic_DNA"/>
</dbReference>
<proteinExistence type="predicted"/>
<feature type="compositionally biased region" description="Basic and acidic residues" evidence="1">
    <location>
        <begin position="39"/>
        <end position="62"/>
    </location>
</feature>
<organism evidence="2 3">
    <name type="scientific">Xyrichtys novacula</name>
    <name type="common">Pearly razorfish</name>
    <name type="synonym">Hemipteronotus novacula</name>
    <dbReference type="NCBI Taxonomy" id="13765"/>
    <lineage>
        <taxon>Eukaryota</taxon>
        <taxon>Metazoa</taxon>
        <taxon>Chordata</taxon>
        <taxon>Craniata</taxon>
        <taxon>Vertebrata</taxon>
        <taxon>Euteleostomi</taxon>
        <taxon>Actinopterygii</taxon>
        <taxon>Neopterygii</taxon>
        <taxon>Teleostei</taxon>
        <taxon>Neoteleostei</taxon>
        <taxon>Acanthomorphata</taxon>
        <taxon>Eupercaria</taxon>
        <taxon>Labriformes</taxon>
        <taxon>Labridae</taxon>
        <taxon>Xyrichtys</taxon>
    </lineage>
</organism>
<name>A0AAV1H2Y5_XYRNO</name>
<sequence>MEATQSPEESGQKTSGAEVVPLLVCEWVGGSFVVKNQELKSTQESEDRGQGAELEFSRRSSAADDDLPACPEEQSSTTQRQDSVYRTKNRRGVNRSLLWMLVLDSAR</sequence>
<evidence type="ECO:0000313" key="2">
    <source>
        <dbReference type="EMBL" id="CAJ1080307.1"/>
    </source>
</evidence>
<protein>
    <submittedName>
        <fullName evidence="2">Uncharacterized protein</fullName>
    </submittedName>
</protein>
<evidence type="ECO:0000313" key="3">
    <source>
        <dbReference type="Proteomes" id="UP001178508"/>
    </source>
</evidence>
<keyword evidence="3" id="KW-1185">Reference proteome</keyword>
<evidence type="ECO:0000256" key="1">
    <source>
        <dbReference type="SAM" id="MobiDB-lite"/>
    </source>
</evidence>
<dbReference type="Proteomes" id="UP001178508">
    <property type="component" value="Chromosome 19"/>
</dbReference>
<feature type="compositionally biased region" description="Polar residues" evidence="1">
    <location>
        <begin position="73"/>
        <end position="86"/>
    </location>
</feature>
<accession>A0AAV1H2Y5</accession>
<gene>
    <name evidence="2" type="ORF">XNOV1_A030309</name>
</gene>